<dbReference type="InterPro" id="IPR006626">
    <property type="entry name" value="PbH1"/>
</dbReference>
<dbReference type="SMART" id="SM00722">
    <property type="entry name" value="CASH"/>
    <property type="match status" value="4"/>
</dbReference>
<dbReference type="Pfam" id="PF13229">
    <property type="entry name" value="Beta_helix"/>
    <property type="match status" value="1"/>
</dbReference>
<dbReference type="GO" id="GO:0008237">
    <property type="term" value="F:metallopeptidase activity"/>
    <property type="evidence" value="ECO:0007669"/>
    <property type="project" value="InterPro"/>
</dbReference>
<feature type="domain" description="Carbohydrate-binding/sugar hydrolysis" evidence="5">
    <location>
        <begin position="705"/>
        <end position="829"/>
    </location>
</feature>
<dbReference type="SMART" id="SM00710">
    <property type="entry name" value="PbH1"/>
    <property type="match status" value="26"/>
</dbReference>
<dbReference type="InterPro" id="IPR024079">
    <property type="entry name" value="MetalloPept_cat_dom_sf"/>
</dbReference>
<keyword evidence="4" id="KW-1133">Transmembrane helix</keyword>
<proteinExistence type="predicted"/>
<name>A0A7C3FBZ1_9CREN</name>
<evidence type="ECO:0000259" key="5">
    <source>
        <dbReference type="SMART" id="SM00722"/>
    </source>
</evidence>
<dbReference type="InterPro" id="IPR007742">
    <property type="entry name" value="NosD_dom"/>
</dbReference>
<dbReference type="PANTHER" id="PTHR22990">
    <property type="entry name" value="F-BOX ONLY PROTEIN"/>
    <property type="match status" value="1"/>
</dbReference>
<keyword evidence="2" id="KW-0677">Repeat</keyword>
<feature type="domain" description="Carbohydrate-binding/sugar hydrolysis" evidence="5">
    <location>
        <begin position="45"/>
        <end position="183"/>
    </location>
</feature>
<dbReference type="SUPFAM" id="SSF51126">
    <property type="entry name" value="Pectin lyase-like"/>
    <property type="match status" value="4"/>
</dbReference>
<keyword evidence="3" id="KW-0833">Ubl conjugation pathway</keyword>
<evidence type="ECO:0000256" key="4">
    <source>
        <dbReference type="SAM" id="Phobius"/>
    </source>
</evidence>
<evidence type="ECO:0000313" key="6">
    <source>
        <dbReference type="EMBL" id="HFK20021.1"/>
    </source>
</evidence>
<dbReference type="InterPro" id="IPR036116">
    <property type="entry name" value="FN3_sf"/>
</dbReference>
<organism evidence="6">
    <name type="scientific">Candidatus Methanomethylicus mesodigestus</name>
    <dbReference type="NCBI Taxonomy" id="1867258"/>
    <lineage>
        <taxon>Archaea</taxon>
        <taxon>Thermoproteota</taxon>
        <taxon>Methanosuratincolia</taxon>
        <taxon>Candidatus Methanomethylicales</taxon>
        <taxon>Candidatus Methanomethylicaceae</taxon>
        <taxon>Candidatus Methanomethylicus</taxon>
    </lineage>
</organism>
<dbReference type="CDD" id="cd00063">
    <property type="entry name" value="FN3"/>
    <property type="match status" value="1"/>
</dbReference>
<dbReference type="SUPFAM" id="SSF49265">
    <property type="entry name" value="Fibronectin type III"/>
    <property type="match status" value="1"/>
</dbReference>
<feature type="domain" description="Carbohydrate-binding/sugar hydrolysis" evidence="5">
    <location>
        <begin position="188"/>
        <end position="327"/>
    </location>
</feature>
<dbReference type="Gene3D" id="2.160.20.10">
    <property type="entry name" value="Single-stranded right-handed beta-helix, Pectin lyase-like"/>
    <property type="match status" value="6"/>
</dbReference>
<evidence type="ECO:0000256" key="1">
    <source>
        <dbReference type="ARBA" id="ARBA00004906"/>
    </source>
</evidence>
<gene>
    <name evidence="6" type="ORF">ENS19_01940</name>
</gene>
<dbReference type="Gene3D" id="3.40.390.10">
    <property type="entry name" value="Collagenase (Catalytic Domain)"/>
    <property type="match status" value="1"/>
</dbReference>
<keyword evidence="4" id="KW-0812">Transmembrane</keyword>
<comment type="pathway">
    <text evidence="1">Protein modification; protein ubiquitination.</text>
</comment>
<dbReference type="PANTHER" id="PTHR22990:SF15">
    <property type="entry name" value="F-BOX ONLY PROTEIN 10"/>
    <property type="match status" value="1"/>
</dbReference>
<dbReference type="InterPro" id="IPR011050">
    <property type="entry name" value="Pectin_lyase_fold/virulence"/>
</dbReference>
<protein>
    <recommendedName>
        <fullName evidence="5">Carbohydrate-binding/sugar hydrolysis domain-containing protein</fullName>
    </recommendedName>
</protein>
<reference evidence="6" key="1">
    <citation type="journal article" date="2020" name="mSystems">
        <title>Genome- and Community-Level Interaction Insights into Carbon Utilization and Element Cycling Functions of Hydrothermarchaeota in Hydrothermal Sediment.</title>
        <authorList>
            <person name="Zhou Z."/>
            <person name="Liu Y."/>
            <person name="Xu W."/>
            <person name="Pan J."/>
            <person name="Luo Z.H."/>
            <person name="Li M."/>
        </authorList>
    </citation>
    <scope>NUCLEOTIDE SEQUENCE [LARGE SCALE GENOMIC DNA]</scope>
    <source>
        <strain evidence="6">SpSt-468</strain>
    </source>
</reference>
<dbReference type="Pfam" id="PF05048">
    <property type="entry name" value="NosD"/>
    <property type="match status" value="3"/>
</dbReference>
<evidence type="ECO:0000256" key="3">
    <source>
        <dbReference type="ARBA" id="ARBA00022786"/>
    </source>
</evidence>
<keyword evidence="4" id="KW-0472">Membrane</keyword>
<evidence type="ECO:0000256" key="2">
    <source>
        <dbReference type="ARBA" id="ARBA00022737"/>
    </source>
</evidence>
<feature type="transmembrane region" description="Helical" evidence="4">
    <location>
        <begin position="1629"/>
        <end position="1648"/>
    </location>
</feature>
<dbReference type="InterPro" id="IPR012334">
    <property type="entry name" value="Pectin_lyas_fold"/>
</dbReference>
<dbReference type="NCBIfam" id="TIGR03804">
    <property type="entry name" value="para_beta_helix"/>
    <property type="match status" value="10"/>
</dbReference>
<feature type="domain" description="Carbohydrate-binding/sugar hydrolysis" evidence="5">
    <location>
        <begin position="485"/>
        <end position="644"/>
    </location>
</feature>
<dbReference type="EMBL" id="DSTX01000002">
    <property type="protein sequence ID" value="HFK20021.1"/>
    <property type="molecule type" value="Genomic_DNA"/>
</dbReference>
<dbReference type="Gene3D" id="2.60.40.10">
    <property type="entry name" value="Immunoglobulins"/>
    <property type="match status" value="1"/>
</dbReference>
<dbReference type="InterPro" id="IPR039448">
    <property type="entry name" value="Beta_helix"/>
</dbReference>
<dbReference type="InterPro" id="IPR022441">
    <property type="entry name" value="Para_beta_helix_rpt-2"/>
</dbReference>
<sequence length="1654" mass="180743">MGIGMKIPILVKFFLLLVILVSPFSVGISEVMAQIGVVIDYDGKVVRGEEYVAVSGNVYTLVSDVVGMVEIRRSNCIFDGNGYTISQGAHGIIFSEANVTIKNVVIKNCGYGISPGRSSLILNCTITNNVYGIVIGHYGMGNNIVSNNTIIENQKDGIVIKFPSNLIENNFIANNDGRGILLDGTHKHPANNSIINNVIKGNKQHGIEIVWTSPNTNFTQNLVAENAFNGITLYHTEKQNLCNNTIIKNGGHGVYIEASNLNVVQANTIGNNTGAGISLVAGSAGNSVSNNTLSKNSWLGIHLDSSSGNLIYHNFFSENGKVGDRQAVSLGSVNEWDNGYPSGGNLWSDYEGADIYQGPEQNQPGSDGIGDTPYIINSEKDKYPLINAIIIQPDGTVSPSNAPVDKVGDIYTLKEDIRTRIIVYRNHCVLDGNGYTISDVDGTAIFVEASEVTVTNFKITRCGIGISVYGGKDNRIIKNEITYCSEHGIVLTQTKSSMVNSNNVSFSYRNGILTDGAYNTTIASNGAASNLENGIYIINSTETHIGLNELLENRACGLALISSNNNSIGRSDILKIITGEVAAPNTITHNYLDGIYLERSSNNLITKNTISDNGHNGIFLSSSEHNGIGENKVDNNTLDGIALHRSSENVFGWNFIEGNRHAILLYESAHNRFDWTSIKLTKGDGIYIDGSSYNHIELAFLTNCTGNGIVLQGASSYNRLLKIYTEGAGGNGIFIHGSDNNEFLGVVSNASSGNGILMAAGSSNNQIIDNIIVNNTGNGIFLDRSSNNRISYSTIGNNSGIGICFWHSSDNQLIESKVENNAHDGIKLDFADHNVIEKNNVTRNKCGIVLVSESNANLLHSNEVIGNREHGFLLIDSSGNTLTKNRVATNPWQGIVLSSSSNNSLTLNTLESNGESGASLIQSFNNNVLLNIIANNSHGGLVLSQGSSNNAITNNTVTYNGYAIIVDASSGNMIYHNNFLNNTMPPLSVYSKNVWDNNYPSGGNYWSDYKGVDVYSGKNQSVTGSDGLGDSPYVIDVENVDHYPLVNSTGDVSITDLRVVQVVFDPPAIIAVKKAALYIEVFSSFVKNVAIEIKVTYGFGAQTYVERGKDNKGVIIEPGINRIYVPGGPIYPNSTSAWMEPDGGVFLYWNITGTDSGIKASLDPENKIREMNEQNNEMLISKKVIETKPLKVLVKSYYFPEAGQKPYVIDTQSSAKFLLETFPISENVFEWVQSQIVAMPGVPPEEVGAYEDWIYNHIALPQSIGAILAGYDRVVLVINNTDHDWGGLAIGMLREPDNQIPVFVDYRAFNATKGWMESTLVAHEIGHTFYLWHPHDVGPPVWRSICYCVSSRSYETEMCTFMSYCDPPNWIDPGRYWSDQKNIVTLASKKITYWNLLDQFKTVEDPEVIVISGILCRNQTVKYDYPWYYMKQGTIDSTLSQSGDYSIVMLDRQNSTLGTFRFNASFEYLMDVNGSLIKTTTNTVPFIFNLPYLVGTSRIEIRNATNAVLASRVVSAHSPTVTLTFPSGGETLPIGSVCTVKWQGSDSDGDKLTYTLMYSQDDGETWIPLALNVDGNSYLWDMGSLAKGSRYRVKVLATDGVNVGEDVSDRSFAISDQTQTNPPFWQEPWFIGAIIAFIAAALLITFLTKRRYTR</sequence>
<dbReference type="InterPro" id="IPR003961">
    <property type="entry name" value="FN3_dom"/>
</dbReference>
<dbReference type="InterPro" id="IPR006633">
    <property type="entry name" value="Carb-bd_sugar_hydrolysis-dom"/>
</dbReference>
<comment type="caution">
    <text evidence="6">The sequence shown here is derived from an EMBL/GenBank/DDBJ whole genome shotgun (WGS) entry which is preliminary data.</text>
</comment>
<dbReference type="InterPro" id="IPR013783">
    <property type="entry name" value="Ig-like_fold"/>
</dbReference>
<dbReference type="SUPFAM" id="SSF55486">
    <property type="entry name" value="Metalloproteases ('zincins'), catalytic domain"/>
    <property type="match status" value="1"/>
</dbReference>
<accession>A0A7C3FBZ1</accession>
<dbReference type="InterPro" id="IPR051550">
    <property type="entry name" value="SCF-Subunits/Alg-Epimerases"/>
</dbReference>